<dbReference type="SUPFAM" id="SSF52047">
    <property type="entry name" value="RNI-like"/>
    <property type="match status" value="1"/>
</dbReference>
<evidence type="ECO:0000259" key="1">
    <source>
        <dbReference type="PROSITE" id="PS50181"/>
    </source>
</evidence>
<dbReference type="Gene3D" id="3.80.10.10">
    <property type="entry name" value="Ribonuclease Inhibitor"/>
    <property type="match status" value="1"/>
</dbReference>
<gene>
    <name evidence="2" type="ORF">SISSUDRAFT_1064909</name>
</gene>
<dbReference type="InterPro" id="IPR053197">
    <property type="entry name" value="F-box_SCFL_complex_component"/>
</dbReference>
<evidence type="ECO:0000313" key="2">
    <source>
        <dbReference type="EMBL" id="KZT34912.1"/>
    </source>
</evidence>
<evidence type="ECO:0000313" key="3">
    <source>
        <dbReference type="Proteomes" id="UP000076798"/>
    </source>
</evidence>
<dbReference type="AlphaFoldDB" id="A0A166A356"/>
<accession>A0A166A356</accession>
<feature type="domain" description="F-box" evidence="1">
    <location>
        <begin position="42"/>
        <end position="101"/>
    </location>
</feature>
<dbReference type="PROSITE" id="PS50181">
    <property type="entry name" value="FBOX"/>
    <property type="match status" value="1"/>
</dbReference>
<dbReference type="InterPro" id="IPR032675">
    <property type="entry name" value="LRR_dom_sf"/>
</dbReference>
<reference evidence="2 3" key="1">
    <citation type="journal article" date="2016" name="Mol. Biol. Evol.">
        <title>Comparative Genomics of Early-Diverging Mushroom-Forming Fungi Provides Insights into the Origins of Lignocellulose Decay Capabilities.</title>
        <authorList>
            <person name="Nagy L.G."/>
            <person name="Riley R."/>
            <person name="Tritt A."/>
            <person name="Adam C."/>
            <person name="Daum C."/>
            <person name="Floudas D."/>
            <person name="Sun H."/>
            <person name="Yadav J.S."/>
            <person name="Pangilinan J."/>
            <person name="Larsson K.H."/>
            <person name="Matsuura K."/>
            <person name="Barry K."/>
            <person name="Labutti K."/>
            <person name="Kuo R."/>
            <person name="Ohm R.A."/>
            <person name="Bhattacharya S.S."/>
            <person name="Shirouzu T."/>
            <person name="Yoshinaga Y."/>
            <person name="Martin F.M."/>
            <person name="Grigoriev I.V."/>
            <person name="Hibbett D.S."/>
        </authorList>
    </citation>
    <scope>NUCLEOTIDE SEQUENCE [LARGE SCALE GENOMIC DNA]</scope>
    <source>
        <strain evidence="2 3">HHB10207 ss-3</strain>
    </source>
</reference>
<dbReference type="PANTHER" id="PTHR34223">
    <property type="entry name" value="OS11G0201299 PROTEIN"/>
    <property type="match status" value="1"/>
</dbReference>
<proteinExistence type="predicted"/>
<dbReference type="Pfam" id="PF12937">
    <property type="entry name" value="F-box-like"/>
    <property type="match status" value="1"/>
</dbReference>
<dbReference type="Proteomes" id="UP000076798">
    <property type="component" value="Unassembled WGS sequence"/>
</dbReference>
<name>A0A166A356_9AGAM</name>
<organism evidence="2 3">
    <name type="scientific">Sistotremastrum suecicum HHB10207 ss-3</name>
    <dbReference type="NCBI Taxonomy" id="1314776"/>
    <lineage>
        <taxon>Eukaryota</taxon>
        <taxon>Fungi</taxon>
        <taxon>Dikarya</taxon>
        <taxon>Basidiomycota</taxon>
        <taxon>Agaricomycotina</taxon>
        <taxon>Agaricomycetes</taxon>
        <taxon>Sistotremastrales</taxon>
        <taxon>Sistotremastraceae</taxon>
        <taxon>Sistotremastrum</taxon>
    </lineage>
</organism>
<dbReference type="EMBL" id="KV428160">
    <property type="protein sequence ID" value="KZT34912.1"/>
    <property type="molecule type" value="Genomic_DNA"/>
</dbReference>
<sequence length="516" mass="58589">MYPLICLRQKHPDEDHATILLEDATERMARTMALLKKERNLRTRLGRLPDEILSKIFEYHTENSALEPGYIDDQFGWRDIVSVCSRWRSVAMTTPKIWARINLAWATPLVEHCMRSSGTTPLRLLLQDNPPLTTEQIDAFGELMKSNRQRVIEIDIEWNVDSTLSRDFNNFLQSTMSDTYPMLRVLSLSSEVLLSEFPSVDFDSRNLETLTLRNFPPPPRQWSTCPRLKSLSLIGTVITPVENVEQIYDILNQHPLLETFCLECVPNSQSSQEYLPPDNYATQIAMPHLLTFTLHMPTLRGLRWLFEKLDLRSSTQLDLAIEDAHGLGDTTVTLPPILISRMRTAVSLTLDRADIDVLSMIVSSSAAASDKLAICKFQGDLSDFPFESLEELTVHGDIPSTDSTWSAMLEAWSNITSITLRNASLSDFFEAFVPDDSDEEADVETVETDSEEASSIQSLCSSLRVLDIRTCKYEPSELLNFLKQRHEEGVRLDVYGRPRVCSRLPPKWNLDSGPST</sequence>
<dbReference type="Gene3D" id="1.20.1280.50">
    <property type="match status" value="1"/>
</dbReference>
<keyword evidence="3" id="KW-1185">Reference proteome</keyword>
<dbReference type="InterPro" id="IPR001810">
    <property type="entry name" value="F-box_dom"/>
</dbReference>
<dbReference type="OrthoDB" id="3221235at2759"/>
<protein>
    <recommendedName>
        <fullName evidence="1">F-box domain-containing protein</fullName>
    </recommendedName>
</protein>